<dbReference type="GO" id="GO:0003677">
    <property type="term" value="F:DNA binding"/>
    <property type="evidence" value="ECO:0007669"/>
    <property type="project" value="InterPro"/>
</dbReference>
<proteinExistence type="predicted"/>
<organism evidence="2 3">
    <name type="scientific">Sulfobacillus benefaciens</name>
    <dbReference type="NCBI Taxonomy" id="453960"/>
    <lineage>
        <taxon>Bacteria</taxon>
        <taxon>Bacillati</taxon>
        <taxon>Bacillota</taxon>
        <taxon>Clostridia</taxon>
        <taxon>Eubacteriales</taxon>
        <taxon>Clostridiales Family XVII. Incertae Sedis</taxon>
        <taxon>Sulfobacillus</taxon>
    </lineage>
</organism>
<dbReference type="PANTHER" id="PTHR33360:SF2">
    <property type="entry name" value="TRANSPOSASE FOR INSERTION SEQUENCE ELEMENT IS200"/>
    <property type="match status" value="1"/>
</dbReference>
<dbReference type="InterPro" id="IPR036515">
    <property type="entry name" value="Transposase_17_sf"/>
</dbReference>
<reference evidence="2 3" key="1">
    <citation type="journal article" date="2014" name="BMC Genomics">
        <title>Comparison of environmental and isolate Sulfobacillus genomes reveals diverse carbon, sulfur, nitrogen, and hydrogen metabolisms.</title>
        <authorList>
            <person name="Justice N.B."/>
            <person name="Norman A."/>
            <person name="Brown C.T."/>
            <person name="Singh A."/>
            <person name="Thomas B.C."/>
            <person name="Banfield J.F."/>
        </authorList>
    </citation>
    <scope>NUCLEOTIDE SEQUENCE [LARGE SCALE GENOMIC DNA]</scope>
    <source>
        <strain evidence="2">AMDSBA1</strain>
    </source>
</reference>
<dbReference type="AlphaFoldDB" id="A0A2T2XAD8"/>
<dbReference type="GO" id="GO:0006313">
    <property type="term" value="P:DNA transposition"/>
    <property type="evidence" value="ECO:0007669"/>
    <property type="project" value="InterPro"/>
</dbReference>
<dbReference type="NCBIfam" id="NF033573">
    <property type="entry name" value="transpos_IS200"/>
    <property type="match status" value="1"/>
</dbReference>
<dbReference type="SUPFAM" id="SSF143422">
    <property type="entry name" value="Transposase IS200-like"/>
    <property type="match status" value="1"/>
</dbReference>
<dbReference type="Proteomes" id="UP000242699">
    <property type="component" value="Unassembled WGS sequence"/>
</dbReference>
<dbReference type="GO" id="GO:0004803">
    <property type="term" value="F:transposase activity"/>
    <property type="evidence" value="ECO:0007669"/>
    <property type="project" value="InterPro"/>
</dbReference>
<dbReference type="Pfam" id="PF01797">
    <property type="entry name" value="Y1_Tnp"/>
    <property type="match status" value="1"/>
</dbReference>
<gene>
    <name evidence="2" type="ORF">C7B43_01770</name>
</gene>
<accession>A0A2T2XAD8</accession>
<protein>
    <submittedName>
        <fullName evidence="2">IS200/IS605 family transposase</fullName>
    </submittedName>
</protein>
<feature type="domain" description="Transposase IS200-like" evidence="1">
    <location>
        <begin position="26"/>
        <end position="143"/>
    </location>
</feature>
<comment type="caution">
    <text evidence="2">The sequence shown here is derived from an EMBL/GenBank/DDBJ whole genome shotgun (WGS) entry which is preliminary data.</text>
</comment>
<dbReference type="Gene3D" id="3.30.70.1290">
    <property type="entry name" value="Transposase IS200-like"/>
    <property type="match status" value="1"/>
</dbReference>
<dbReference type="InterPro" id="IPR002686">
    <property type="entry name" value="Transposase_17"/>
</dbReference>
<sequence length="155" mass="18112">MRRNGFASPFSSKGARCPWVSLSHTRWDCSYPVIFIPKYRRKAFFTGIRKEIGEILRRLCEYKSVELVKGSIRVDHVQIYVKIPPKLSVSEFMGDLKWKSALMILDRFPQMKPGRRRHLWASGYYVSTVGVNKDVIKKYIEEHEEADIIDDKASQ</sequence>
<name>A0A2T2XAD8_9FIRM</name>
<dbReference type="SMART" id="SM01321">
    <property type="entry name" value="Y1_Tnp"/>
    <property type="match status" value="1"/>
</dbReference>
<evidence type="ECO:0000313" key="2">
    <source>
        <dbReference type="EMBL" id="PSR31449.1"/>
    </source>
</evidence>
<dbReference type="PANTHER" id="PTHR33360">
    <property type="entry name" value="TRANSPOSASE FOR INSERTION SEQUENCE ELEMENT IS200"/>
    <property type="match status" value="1"/>
</dbReference>
<evidence type="ECO:0000313" key="3">
    <source>
        <dbReference type="Proteomes" id="UP000242699"/>
    </source>
</evidence>
<evidence type="ECO:0000259" key="1">
    <source>
        <dbReference type="SMART" id="SM01321"/>
    </source>
</evidence>
<dbReference type="EMBL" id="PXYT01000002">
    <property type="protein sequence ID" value="PSR31449.1"/>
    <property type="molecule type" value="Genomic_DNA"/>
</dbReference>